<dbReference type="InterPro" id="IPR023298">
    <property type="entry name" value="ATPase_P-typ_TM_dom_sf"/>
</dbReference>
<dbReference type="RefSeq" id="WP_149187166.1">
    <property type="nucleotide sequence ID" value="NZ_VINQ01000188.1"/>
</dbReference>
<name>A0A5A9YTY6_9RHOB</name>
<dbReference type="SUPFAM" id="SSF81665">
    <property type="entry name" value="Calcium ATPase, transmembrane domain M"/>
    <property type="match status" value="1"/>
</dbReference>
<evidence type="ECO:0000259" key="2">
    <source>
        <dbReference type="Pfam" id="PF00689"/>
    </source>
</evidence>
<reference evidence="3 4" key="1">
    <citation type="submission" date="2019-07" db="EMBL/GenBank/DDBJ databases">
        <title>Aquicoccus porphyridii gen. nov., sp. nov., isolated from a small marine red alga, Porphyridium marinum.</title>
        <authorList>
            <person name="Liu L."/>
        </authorList>
    </citation>
    <scope>NUCLEOTIDE SEQUENCE [LARGE SCALE GENOMIC DNA]</scope>
    <source>
        <strain evidence="3 4">L1 8-17</strain>
    </source>
</reference>
<keyword evidence="1" id="KW-1133">Transmembrane helix</keyword>
<proteinExistence type="predicted"/>
<dbReference type="Proteomes" id="UP000325291">
    <property type="component" value="Unassembled WGS sequence"/>
</dbReference>
<feature type="non-terminal residue" evidence="3">
    <location>
        <position position="1"/>
    </location>
</feature>
<gene>
    <name evidence="3" type="ORF">FLO80_22385</name>
</gene>
<sequence>EMFYLLNSRHIYDSVLSREGLFGNRQVLLAIAACVVLQLLYTYAPPLQALFGSVGLAPGEWARVQLAGLGLFCVAELEKWLCRRVRARQA</sequence>
<evidence type="ECO:0000313" key="3">
    <source>
        <dbReference type="EMBL" id="KAA0908271.1"/>
    </source>
</evidence>
<keyword evidence="1" id="KW-0812">Transmembrane</keyword>
<feature type="domain" description="Cation-transporting P-type ATPase C-terminal" evidence="2">
    <location>
        <begin position="1"/>
        <end position="81"/>
    </location>
</feature>
<dbReference type="Gene3D" id="1.20.1110.10">
    <property type="entry name" value="Calcium-transporting ATPase, transmembrane domain"/>
    <property type="match status" value="1"/>
</dbReference>
<evidence type="ECO:0000256" key="1">
    <source>
        <dbReference type="SAM" id="Phobius"/>
    </source>
</evidence>
<feature type="transmembrane region" description="Helical" evidence="1">
    <location>
        <begin position="27"/>
        <end position="44"/>
    </location>
</feature>
<keyword evidence="1" id="KW-0472">Membrane</keyword>
<dbReference type="InterPro" id="IPR006068">
    <property type="entry name" value="ATPase_P-typ_cation-transptr_C"/>
</dbReference>
<dbReference type="Pfam" id="PF00689">
    <property type="entry name" value="Cation_ATPase_C"/>
    <property type="match status" value="1"/>
</dbReference>
<evidence type="ECO:0000313" key="4">
    <source>
        <dbReference type="Proteomes" id="UP000325291"/>
    </source>
</evidence>
<protein>
    <recommendedName>
        <fullName evidence="2">Cation-transporting P-type ATPase C-terminal domain-containing protein</fullName>
    </recommendedName>
</protein>
<comment type="caution">
    <text evidence="3">The sequence shown here is derived from an EMBL/GenBank/DDBJ whole genome shotgun (WGS) entry which is preliminary data.</text>
</comment>
<organism evidence="3 4">
    <name type="scientific">Aquicoccus porphyridii</name>
    <dbReference type="NCBI Taxonomy" id="1852029"/>
    <lineage>
        <taxon>Bacteria</taxon>
        <taxon>Pseudomonadati</taxon>
        <taxon>Pseudomonadota</taxon>
        <taxon>Alphaproteobacteria</taxon>
        <taxon>Rhodobacterales</taxon>
        <taxon>Paracoccaceae</taxon>
        <taxon>Aquicoccus</taxon>
    </lineage>
</organism>
<dbReference type="EMBL" id="VINQ01000188">
    <property type="protein sequence ID" value="KAA0908271.1"/>
    <property type="molecule type" value="Genomic_DNA"/>
</dbReference>
<accession>A0A5A9YTY6</accession>
<dbReference type="AlphaFoldDB" id="A0A5A9YTY6"/>
<keyword evidence="4" id="KW-1185">Reference proteome</keyword>